<feature type="region of interest" description="Disordered" evidence="10">
    <location>
        <begin position="928"/>
        <end position="970"/>
    </location>
</feature>
<feature type="transmembrane region" description="Helical" evidence="11">
    <location>
        <begin position="290"/>
        <end position="312"/>
    </location>
</feature>
<feature type="compositionally biased region" description="Basic residues" evidence="10">
    <location>
        <begin position="704"/>
        <end position="713"/>
    </location>
</feature>
<feature type="compositionally biased region" description="Basic and acidic residues" evidence="10">
    <location>
        <begin position="687"/>
        <end position="698"/>
    </location>
</feature>
<comment type="caution">
    <text evidence="13">The sequence shown here is derived from an EMBL/GenBank/DDBJ whole genome shotgun (WGS) entry which is preliminary data.</text>
</comment>
<evidence type="ECO:0000256" key="4">
    <source>
        <dbReference type="ARBA" id="ARBA00023040"/>
    </source>
</evidence>
<feature type="compositionally biased region" description="Basic residues" evidence="10">
    <location>
        <begin position="520"/>
        <end position="537"/>
    </location>
</feature>
<dbReference type="Proteomes" id="UP001283361">
    <property type="component" value="Unassembled WGS sequence"/>
</dbReference>
<evidence type="ECO:0000313" key="14">
    <source>
        <dbReference type="Proteomes" id="UP001283361"/>
    </source>
</evidence>
<keyword evidence="9" id="KW-0175">Coiled coil</keyword>
<feature type="transmembrane region" description="Helical" evidence="11">
    <location>
        <begin position="71"/>
        <end position="92"/>
    </location>
</feature>
<evidence type="ECO:0000313" key="13">
    <source>
        <dbReference type="EMBL" id="KAK3784925.1"/>
    </source>
</evidence>
<keyword evidence="2 11" id="KW-0812">Transmembrane</keyword>
<keyword evidence="6" id="KW-0675">Receptor</keyword>
<feature type="domain" description="G-protein coupled receptors family 3 profile" evidence="12">
    <location>
        <begin position="107"/>
        <end position="315"/>
    </location>
</feature>
<feature type="region of interest" description="Disordered" evidence="10">
    <location>
        <begin position="828"/>
        <end position="855"/>
    </location>
</feature>
<evidence type="ECO:0000256" key="11">
    <source>
        <dbReference type="SAM" id="Phobius"/>
    </source>
</evidence>
<feature type="transmembrane region" description="Helical" evidence="11">
    <location>
        <begin position="112"/>
        <end position="131"/>
    </location>
</feature>
<feature type="compositionally biased region" description="Polar residues" evidence="10">
    <location>
        <begin position="761"/>
        <end position="771"/>
    </location>
</feature>
<evidence type="ECO:0000259" key="12">
    <source>
        <dbReference type="PROSITE" id="PS50259"/>
    </source>
</evidence>
<name>A0AAE1ABL0_9GAST</name>
<feature type="compositionally biased region" description="Polar residues" evidence="10">
    <location>
        <begin position="828"/>
        <end position="844"/>
    </location>
</feature>
<protein>
    <recommendedName>
        <fullName evidence="12">G-protein coupled receptors family 3 profile domain-containing protein</fullName>
    </recommendedName>
</protein>
<evidence type="ECO:0000256" key="7">
    <source>
        <dbReference type="ARBA" id="ARBA00023180"/>
    </source>
</evidence>
<feature type="transmembrane region" description="Helical" evidence="11">
    <location>
        <begin position="152"/>
        <end position="173"/>
    </location>
</feature>
<dbReference type="CDD" id="cd15047">
    <property type="entry name" value="7tmC_GABA-B-like"/>
    <property type="match status" value="1"/>
</dbReference>
<evidence type="ECO:0000256" key="2">
    <source>
        <dbReference type="ARBA" id="ARBA00022692"/>
    </source>
</evidence>
<feature type="region of interest" description="Disordered" evidence="10">
    <location>
        <begin position="519"/>
        <end position="576"/>
    </location>
</feature>
<proteinExistence type="predicted"/>
<dbReference type="GO" id="GO:0007214">
    <property type="term" value="P:gamma-aminobutyric acid signaling pathway"/>
    <property type="evidence" value="ECO:0007669"/>
    <property type="project" value="TreeGrafter"/>
</dbReference>
<evidence type="ECO:0000256" key="1">
    <source>
        <dbReference type="ARBA" id="ARBA00004141"/>
    </source>
</evidence>
<feature type="transmembrane region" description="Helical" evidence="11">
    <location>
        <begin position="255"/>
        <end position="278"/>
    </location>
</feature>
<organism evidence="13 14">
    <name type="scientific">Elysia crispata</name>
    <name type="common">lettuce slug</name>
    <dbReference type="NCBI Taxonomy" id="231223"/>
    <lineage>
        <taxon>Eukaryota</taxon>
        <taxon>Metazoa</taxon>
        <taxon>Spiralia</taxon>
        <taxon>Lophotrochozoa</taxon>
        <taxon>Mollusca</taxon>
        <taxon>Gastropoda</taxon>
        <taxon>Heterobranchia</taxon>
        <taxon>Euthyneura</taxon>
        <taxon>Panpulmonata</taxon>
        <taxon>Sacoglossa</taxon>
        <taxon>Placobranchoidea</taxon>
        <taxon>Plakobranchidae</taxon>
        <taxon>Elysia</taxon>
    </lineage>
</organism>
<feature type="region of interest" description="Disordered" evidence="10">
    <location>
        <begin position="605"/>
        <end position="643"/>
    </location>
</feature>
<feature type="compositionally biased region" description="Basic and acidic residues" evidence="10">
    <location>
        <begin position="627"/>
        <end position="643"/>
    </location>
</feature>
<dbReference type="PANTHER" id="PTHR10519:SF20">
    <property type="entry name" value="G-PROTEIN COUPLED RECEPTOR 156-RELATED"/>
    <property type="match status" value="1"/>
</dbReference>
<feature type="compositionally biased region" description="Basic and acidic residues" evidence="10">
    <location>
        <begin position="407"/>
        <end position="434"/>
    </location>
</feature>
<comment type="subcellular location">
    <subcellularLocation>
        <location evidence="1">Membrane</location>
        <topology evidence="1">Multi-pass membrane protein</topology>
    </subcellularLocation>
</comment>
<dbReference type="Pfam" id="PF00003">
    <property type="entry name" value="7tm_3"/>
    <property type="match status" value="1"/>
</dbReference>
<evidence type="ECO:0000256" key="10">
    <source>
        <dbReference type="SAM" id="MobiDB-lite"/>
    </source>
</evidence>
<feature type="compositionally biased region" description="Low complexity" evidence="10">
    <location>
        <begin position="714"/>
        <end position="723"/>
    </location>
</feature>
<feature type="compositionally biased region" description="Polar residues" evidence="10">
    <location>
        <begin position="928"/>
        <end position="940"/>
    </location>
</feature>
<dbReference type="GO" id="GO:0004965">
    <property type="term" value="F:G protein-coupled GABA receptor activity"/>
    <property type="evidence" value="ECO:0007669"/>
    <property type="project" value="InterPro"/>
</dbReference>
<dbReference type="InterPro" id="IPR017978">
    <property type="entry name" value="GPCR_3_C"/>
</dbReference>
<dbReference type="PANTHER" id="PTHR10519">
    <property type="entry name" value="GABA-B RECEPTOR"/>
    <property type="match status" value="1"/>
</dbReference>
<dbReference type="AlphaFoldDB" id="A0AAE1ABL0"/>
<evidence type="ECO:0000256" key="8">
    <source>
        <dbReference type="ARBA" id="ARBA00023224"/>
    </source>
</evidence>
<evidence type="ECO:0000256" key="5">
    <source>
        <dbReference type="ARBA" id="ARBA00023136"/>
    </source>
</evidence>
<keyword evidence="5 11" id="KW-0472">Membrane</keyword>
<dbReference type="GO" id="GO:0038039">
    <property type="term" value="C:G protein-coupled receptor heterodimeric complex"/>
    <property type="evidence" value="ECO:0007669"/>
    <property type="project" value="TreeGrafter"/>
</dbReference>
<evidence type="ECO:0000256" key="6">
    <source>
        <dbReference type="ARBA" id="ARBA00023170"/>
    </source>
</evidence>
<feature type="coiled-coil region" evidence="9">
    <location>
        <begin position="365"/>
        <end position="392"/>
    </location>
</feature>
<gene>
    <name evidence="13" type="ORF">RRG08_012344</name>
</gene>
<keyword evidence="7" id="KW-0325">Glycoprotein</keyword>
<dbReference type="PRINTS" id="PR01176">
    <property type="entry name" value="GABABRECEPTR"/>
</dbReference>
<keyword evidence="4" id="KW-0297">G-protein coupled receptor</keyword>
<dbReference type="EMBL" id="JAWDGP010002181">
    <property type="protein sequence ID" value="KAK3784925.1"/>
    <property type="molecule type" value="Genomic_DNA"/>
</dbReference>
<keyword evidence="14" id="KW-1185">Reference proteome</keyword>
<accession>A0AAE1ABL0</accession>
<reference evidence="13" key="1">
    <citation type="journal article" date="2023" name="G3 (Bethesda)">
        <title>A reference genome for the long-term kleptoplast-retaining sea slug Elysia crispata morphotype clarki.</title>
        <authorList>
            <person name="Eastman K.E."/>
            <person name="Pendleton A.L."/>
            <person name="Shaikh M.A."/>
            <person name="Suttiyut T."/>
            <person name="Ogas R."/>
            <person name="Tomko P."/>
            <person name="Gavelis G."/>
            <person name="Widhalm J.R."/>
            <person name="Wisecaver J.H."/>
        </authorList>
    </citation>
    <scope>NUCLEOTIDE SEQUENCE</scope>
    <source>
        <strain evidence="13">ECLA1</strain>
    </source>
</reference>
<keyword evidence="3 11" id="KW-1133">Transmembrane helix</keyword>
<feature type="transmembrane region" description="Helical" evidence="11">
    <location>
        <begin position="34"/>
        <end position="59"/>
    </location>
</feature>
<sequence length="1161" mass="128080">MARIQPEVARLCNTSWTTPSDLLSERHLQRTHSAVYILAVALGCISLALSVACLIFNVLSRNNRVVKMSSPRLNIVIACGGILGSCVCMMLAADYFLDTSMAIGHLVCQARAALLAVSFTLVFGPMVGKTWRVNQIFRLAGAKRVIIKDVRLVAFTTILLCVDIIWTLLWNFLDPLEFTSIVVFDKGREISASTSILSTSSGTMMLSSSSPSVSTVAGCASGWSSLWLAGVLLYKAPFLVWGLREAWWTRGHILPAINDSACLAYSSITTAAAMLVYLMVDGAFRKWPTVVYACALASIWISVMMAISFVFIPKVRAWRSTPKGERARVSISSISNSMAFLQSFENIESELGHAHSEIDSLKNFIKQKESDMDALQTLLSNAENSLAQIQLAHSDLDGPRGSPLSAGEREKWNWKSKGDKLKDRRIRDDHKEDDGGTESAHWSEPDCGGQSSSADEGGVTSEEVNSSLDMAMTGSGRSCCLHGQACQAGAEQDNEKEEGSCWYLPSDRGYAPAHLLASTRGRHHHRHQHHHRRRRRPGLSAPSGHSFSRTRRTVSTSTPNTHSSIGHRTASSCGSSSVFTKGSASNKNVVLNNNNMYVHYAKRGGGGGGGLPARRHSHGSIYTQQQQEKDLPRRLFDYSASPDRRQYDTDADYFSLDRIQPVHRHAISCQHHYDSEDTAQISRTSGHHTEPESREGPSHPRFSIPKHRKRRRSSTQSVQSTSSYTKLSKLRSDLNDAMAISRRLMGTWSVDSVPVSAFVGSGQSPHTSAIQETGKRMRPKSAEKSRRQTVIGIQGIADSILESYNFQRTEDNHSFVYDCITPRRYANSPNKIGKNSPSCSNQKMSKTEHKENNGVDGSTGVFSFNFYNRPNQVPIDFQSIEAGLQHSRIELASFEHEDKKMNGFENPNYTNLQTKCFSNNAYTSFVNNINHPPSEVGSNRTQDRSQDASGGQHFLNSLETSNGISDQIGSSNRRYEKDMSAFCEFDNGFKGSRTAIGSGPPKQRKSDGNHLVFLPPQNVSIQSMLNQAHFDMEPRENHDINNAVNLPNILVAHSTRGDDLTRSPGMVSETASVRGGLPLQPQQLNSAHLQTSEELCDAGQRRSPCRALSSQICIRNALREEARGVSPQPPDKVQMLNSGGLFDYTLEVQGEGPIRRNDSFA</sequence>
<feature type="compositionally biased region" description="Polar residues" evidence="10">
    <location>
        <begin position="559"/>
        <end position="576"/>
    </location>
</feature>
<evidence type="ECO:0000256" key="9">
    <source>
        <dbReference type="SAM" id="Coils"/>
    </source>
</evidence>
<feature type="region of interest" description="Disordered" evidence="10">
    <location>
        <begin position="678"/>
        <end position="727"/>
    </location>
</feature>
<feature type="region of interest" description="Disordered" evidence="10">
    <location>
        <begin position="394"/>
        <end position="462"/>
    </location>
</feature>
<evidence type="ECO:0000256" key="3">
    <source>
        <dbReference type="ARBA" id="ARBA00022989"/>
    </source>
</evidence>
<feature type="region of interest" description="Disordered" evidence="10">
    <location>
        <begin position="761"/>
        <end position="788"/>
    </location>
</feature>
<dbReference type="InterPro" id="IPR002455">
    <property type="entry name" value="GPCR3_GABA-B"/>
</dbReference>
<feature type="compositionally biased region" description="Polar residues" evidence="10">
    <location>
        <begin position="954"/>
        <end position="970"/>
    </location>
</feature>
<dbReference type="PROSITE" id="PS50259">
    <property type="entry name" value="G_PROTEIN_RECEP_F3_4"/>
    <property type="match status" value="1"/>
</dbReference>
<keyword evidence="8" id="KW-0807">Transducer</keyword>